<sequence>MMTSNHNNKTGRVQGKVALVTGGAKGIGRASARLLAAEGAHVLISDVDVAAGEALAAEIGSAAAFIRHDASSESDWREVMAYLREQHGRLDILLNNAGILLHGNIEDATLEDWHKVMRVNADSVFIGCREGIALMKETGGSIINLSSIAALAGRDDYLAYSASKGAVAALSRSVAVFCRRRKYRIRCNTLHPDGVLTDMTSGSFPKGLDPARVTIDSDPMNRMCLPEDVAASVLFLASDEARAINGVELRIDSGQMVMSI</sequence>
<dbReference type="GO" id="GO:0016491">
    <property type="term" value="F:oxidoreductase activity"/>
    <property type="evidence" value="ECO:0007669"/>
    <property type="project" value="UniProtKB-KW"/>
</dbReference>
<comment type="similarity">
    <text evidence="1">Belongs to the short-chain dehydrogenases/reductases (SDR) family.</text>
</comment>
<dbReference type="EC" id="1.1.1.51" evidence="4"/>
<proteinExistence type="inferred from homology"/>
<name>A0A5E7D8D2_PSEFL</name>
<dbReference type="OrthoDB" id="9787298at2"/>
<dbReference type="SUPFAM" id="SSF51735">
    <property type="entry name" value="NAD(P)-binding Rossmann-fold domains"/>
    <property type="match status" value="1"/>
</dbReference>
<dbReference type="InterPro" id="IPR057326">
    <property type="entry name" value="KR_dom"/>
</dbReference>
<accession>A0A5E7D8D2</accession>
<dbReference type="Proteomes" id="UP000379480">
    <property type="component" value="Unassembled WGS sequence"/>
</dbReference>
<evidence type="ECO:0000259" key="3">
    <source>
        <dbReference type="SMART" id="SM00822"/>
    </source>
</evidence>
<dbReference type="InterPro" id="IPR051122">
    <property type="entry name" value="SDR_DHRS6-like"/>
</dbReference>
<dbReference type="EMBL" id="CABVHY010000017">
    <property type="protein sequence ID" value="VVO12411.1"/>
    <property type="molecule type" value="Genomic_DNA"/>
</dbReference>
<gene>
    <name evidence="4" type="ORF">PS723_03526</name>
</gene>
<evidence type="ECO:0000313" key="4">
    <source>
        <dbReference type="EMBL" id="VVO12411.1"/>
    </source>
</evidence>
<protein>
    <submittedName>
        <fullName evidence="4">3-beta-hydroxysteroid dehydrogenase</fullName>
        <ecNumber evidence="4">1.1.1.51</ecNumber>
    </submittedName>
</protein>
<dbReference type="SMART" id="SM00822">
    <property type="entry name" value="PKS_KR"/>
    <property type="match status" value="1"/>
</dbReference>
<evidence type="ECO:0000256" key="2">
    <source>
        <dbReference type="ARBA" id="ARBA00023002"/>
    </source>
</evidence>
<dbReference type="InterPro" id="IPR020904">
    <property type="entry name" value="Sc_DH/Rdtase_CS"/>
</dbReference>
<dbReference type="PRINTS" id="PR00081">
    <property type="entry name" value="GDHRDH"/>
</dbReference>
<keyword evidence="2 4" id="KW-0560">Oxidoreductase</keyword>
<reference evidence="4 5" key="1">
    <citation type="submission" date="2019-09" db="EMBL/GenBank/DDBJ databases">
        <authorList>
            <person name="Chandra G."/>
            <person name="Truman W A."/>
        </authorList>
    </citation>
    <scope>NUCLEOTIDE SEQUENCE [LARGE SCALE GENOMIC DNA]</scope>
    <source>
        <strain evidence="4">PS723</strain>
    </source>
</reference>
<dbReference type="Gene3D" id="3.40.50.720">
    <property type="entry name" value="NAD(P)-binding Rossmann-like Domain"/>
    <property type="match status" value="1"/>
</dbReference>
<dbReference type="InterPro" id="IPR002347">
    <property type="entry name" value="SDR_fam"/>
</dbReference>
<dbReference type="RefSeq" id="WP_150804901.1">
    <property type="nucleotide sequence ID" value="NZ_CABVHY010000017.1"/>
</dbReference>
<dbReference type="PANTHER" id="PTHR43477:SF1">
    <property type="entry name" value="DIHYDROANTICAPSIN 7-DEHYDROGENASE"/>
    <property type="match status" value="1"/>
</dbReference>
<dbReference type="FunFam" id="3.40.50.720:FF:000084">
    <property type="entry name" value="Short-chain dehydrogenase reductase"/>
    <property type="match status" value="1"/>
</dbReference>
<dbReference type="Pfam" id="PF13561">
    <property type="entry name" value="adh_short_C2"/>
    <property type="match status" value="1"/>
</dbReference>
<evidence type="ECO:0000313" key="5">
    <source>
        <dbReference type="Proteomes" id="UP000379480"/>
    </source>
</evidence>
<dbReference type="PRINTS" id="PR00080">
    <property type="entry name" value="SDRFAMILY"/>
</dbReference>
<dbReference type="InterPro" id="IPR036291">
    <property type="entry name" value="NAD(P)-bd_dom_sf"/>
</dbReference>
<organism evidence="4 5">
    <name type="scientific">Pseudomonas fluorescens</name>
    <dbReference type="NCBI Taxonomy" id="294"/>
    <lineage>
        <taxon>Bacteria</taxon>
        <taxon>Pseudomonadati</taxon>
        <taxon>Pseudomonadota</taxon>
        <taxon>Gammaproteobacteria</taxon>
        <taxon>Pseudomonadales</taxon>
        <taxon>Pseudomonadaceae</taxon>
        <taxon>Pseudomonas</taxon>
    </lineage>
</organism>
<evidence type="ECO:0000256" key="1">
    <source>
        <dbReference type="ARBA" id="ARBA00006484"/>
    </source>
</evidence>
<dbReference type="PANTHER" id="PTHR43477">
    <property type="entry name" value="DIHYDROANTICAPSIN 7-DEHYDROGENASE"/>
    <property type="match status" value="1"/>
</dbReference>
<dbReference type="PROSITE" id="PS00061">
    <property type="entry name" value="ADH_SHORT"/>
    <property type="match status" value="1"/>
</dbReference>
<dbReference type="AlphaFoldDB" id="A0A5E7D8D2"/>
<feature type="domain" description="Ketoreductase" evidence="3">
    <location>
        <begin position="16"/>
        <end position="199"/>
    </location>
</feature>